<dbReference type="InterPro" id="IPR000544">
    <property type="entry name" value="Octanoyltransferase"/>
</dbReference>
<accession>A0ABQ9H7D5</accession>
<evidence type="ECO:0000256" key="3">
    <source>
        <dbReference type="ARBA" id="ARBA00022679"/>
    </source>
</evidence>
<dbReference type="PROSITE" id="PS01313">
    <property type="entry name" value="LIPB"/>
    <property type="match status" value="1"/>
</dbReference>
<dbReference type="InterPro" id="IPR045864">
    <property type="entry name" value="aa-tRNA-synth_II/BPL/LPL"/>
</dbReference>
<comment type="subcellular location">
    <subcellularLocation>
        <location evidence="5">Mitochondrion</location>
    </subcellularLocation>
</comment>
<keyword evidence="8" id="KW-1185">Reference proteome</keyword>
<reference evidence="7 8" key="1">
    <citation type="submission" date="2023-02" db="EMBL/GenBank/DDBJ databases">
        <title>LHISI_Scaffold_Assembly.</title>
        <authorList>
            <person name="Stuart O.P."/>
            <person name="Cleave R."/>
            <person name="Magrath M.J.L."/>
            <person name="Mikheyev A.S."/>
        </authorList>
    </citation>
    <scope>NUCLEOTIDE SEQUENCE [LARGE SCALE GENOMIC DNA]</scope>
    <source>
        <strain evidence="7">Daus_M_001</strain>
        <tissue evidence="7">Leg muscle</tissue>
    </source>
</reference>
<dbReference type="InterPro" id="IPR020605">
    <property type="entry name" value="Octanoyltransferase_CS"/>
</dbReference>
<keyword evidence="3 5" id="KW-0808">Transferase</keyword>
<organism evidence="7 8">
    <name type="scientific">Dryococelus australis</name>
    <dbReference type="NCBI Taxonomy" id="614101"/>
    <lineage>
        <taxon>Eukaryota</taxon>
        <taxon>Metazoa</taxon>
        <taxon>Ecdysozoa</taxon>
        <taxon>Arthropoda</taxon>
        <taxon>Hexapoda</taxon>
        <taxon>Insecta</taxon>
        <taxon>Pterygota</taxon>
        <taxon>Neoptera</taxon>
        <taxon>Polyneoptera</taxon>
        <taxon>Phasmatodea</taxon>
        <taxon>Verophasmatodea</taxon>
        <taxon>Anareolatae</taxon>
        <taxon>Phasmatidae</taxon>
        <taxon>Eurycanthinae</taxon>
        <taxon>Dryococelus</taxon>
    </lineage>
</organism>
<keyword evidence="4 5" id="KW-0012">Acyltransferase</keyword>
<dbReference type="PANTHER" id="PTHR10993:SF7">
    <property type="entry name" value="LIPOYLTRANSFERASE 2, MITOCHONDRIAL-RELATED"/>
    <property type="match status" value="1"/>
</dbReference>
<dbReference type="CDD" id="cd16444">
    <property type="entry name" value="LipB"/>
    <property type="match status" value="1"/>
</dbReference>
<evidence type="ECO:0000256" key="4">
    <source>
        <dbReference type="ARBA" id="ARBA00023315"/>
    </source>
</evidence>
<dbReference type="SUPFAM" id="SSF55681">
    <property type="entry name" value="Class II aaRS and biotin synthetases"/>
    <property type="match status" value="1"/>
</dbReference>
<dbReference type="EMBL" id="JARBHB010000006">
    <property type="protein sequence ID" value="KAJ8880146.1"/>
    <property type="molecule type" value="Genomic_DNA"/>
</dbReference>
<comment type="caution">
    <text evidence="7">The sequence shown here is derived from an EMBL/GenBank/DDBJ whole genome shotgun (WGS) entry which is preliminary data.</text>
</comment>
<comment type="catalytic activity">
    <reaction evidence="5">
        <text>octanoyl-[ACP] + L-lysyl-[protein] = N(6)-octanoyl-L-lysyl-[protein] + holo-[ACP] + H(+)</text>
        <dbReference type="Rhea" id="RHEA:17665"/>
        <dbReference type="Rhea" id="RHEA-COMP:9636"/>
        <dbReference type="Rhea" id="RHEA-COMP:9685"/>
        <dbReference type="Rhea" id="RHEA-COMP:9752"/>
        <dbReference type="Rhea" id="RHEA-COMP:9928"/>
        <dbReference type="ChEBI" id="CHEBI:15378"/>
        <dbReference type="ChEBI" id="CHEBI:29969"/>
        <dbReference type="ChEBI" id="CHEBI:64479"/>
        <dbReference type="ChEBI" id="CHEBI:78463"/>
        <dbReference type="ChEBI" id="CHEBI:78809"/>
        <dbReference type="EC" id="2.3.1.181"/>
    </reaction>
</comment>
<dbReference type="PIRSF" id="PIRSF016262">
    <property type="entry name" value="LPLase"/>
    <property type="match status" value="1"/>
</dbReference>
<dbReference type="HAMAP" id="MF_00013">
    <property type="entry name" value="LipB"/>
    <property type="match status" value="1"/>
</dbReference>
<proteinExistence type="inferred from homology"/>
<evidence type="ECO:0000313" key="7">
    <source>
        <dbReference type="EMBL" id="KAJ8880146.1"/>
    </source>
</evidence>
<evidence type="ECO:0000256" key="1">
    <source>
        <dbReference type="ARBA" id="ARBA00004821"/>
    </source>
</evidence>
<comment type="pathway">
    <text evidence="1 5">Protein modification; protein lipoylation via endogenous pathway; protein N(6)-(lipoyl)lysine from octanoyl-[acyl-carrier-protein]: step 1/2.</text>
</comment>
<dbReference type="Pfam" id="PF21948">
    <property type="entry name" value="LplA-B_cat"/>
    <property type="match status" value="1"/>
</dbReference>
<gene>
    <name evidence="7" type="ORF">PR048_016609</name>
</gene>
<dbReference type="NCBIfam" id="NF010925">
    <property type="entry name" value="PRK14345.1"/>
    <property type="match status" value="1"/>
</dbReference>
<keyword evidence="5" id="KW-0496">Mitochondrion</keyword>
<sequence>MVRLVKVLQVGRLHYGSAWKLQRILANRHLSVLKNRGAMEETADTLILAEHEPVYTIGIRKRDYPEELVEKLKQTGAEFFRTNRGGLITFHGPGQLVAYPILNLKTYEQNVKWYVAQLEQVTMDTCRIFGVATRRCEHTGVWVGDNKICALGIHGSRFIMTHGLALNCNVDLSWFLHIVPCGIEGKGVTSLSHELDRSVEVEDVVPVFLNSFSKLFQCDLCDYPRASAEKILASVRDV</sequence>
<evidence type="ECO:0000256" key="5">
    <source>
        <dbReference type="PIRNR" id="PIRNR016262"/>
    </source>
</evidence>
<evidence type="ECO:0000259" key="6">
    <source>
        <dbReference type="PROSITE" id="PS51733"/>
    </source>
</evidence>
<name>A0ABQ9H7D5_9NEOP</name>
<dbReference type="InterPro" id="IPR004143">
    <property type="entry name" value="BPL_LPL_catalytic"/>
</dbReference>
<dbReference type="PANTHER" id="PTHR10993">
    <property type="entry name" value="OCTANOYLTRANSFERASE"/>
    <property type="match status" value="1"/>
</dbReference>
<comment type="function">
    <text evidence="5">Catalyzes the transfer of endogenously produced octanoic acid from octanoyl-acyl-carrier-protein onto the lipoyl domains of lipoate-dependent enzymes. Lipoyl-ACP can also act as a substrate although octanoyl-ACP is likely to be the physiological substrate.</text>
</comment>
<dbReference type="EC" id="2.3.1.181" evidence="5"/>
<evidence type="ECO:0000256" key="2">
    <source>
        <dbReference type="ARBA" id="ARBA00007907"/>
    </source>
</evidence>
<dbReference type="NCBIfam" id="TIGR00214">
    <property type="entry name" value="lipB"/>
    <property type="match status" value="1"/>
</dbReference>
<comment type="similarity">
    <text evidence="2 5">Belongs to the LipB family.</text>
</comment>
<dbReference type="Gene3D" id="3.30.930.10">
    <property type="entry name" value="Bira Bifunctional Protein, Domain 2"/>
    <property type="match status" value="1"/>
</dbReference>
<protein>
    <recommendedName>
        <fullName evidence="5">Octanoyl-[acyl-carrier-protein]:protein N-octanoyltransferase LIPT2, mitochondrial</fullName>
        <ecNumber evidence="5">2.3.1.181</ecNumber>
    </recommendedName>
</protein>
<evidence type="ECO:0000313" key="8">
    <source>
        <dbReference type="Proteomes" id="UP001159363"/>
    </source>
</evidence>
<dbReference type="Proteomes" id="UP001159363">
    <property type="component" value="Chromosome 5"/>
</dbReference>
<feature type="domain" description="BPL/LPL catalytic" evidence="6">
    <location>
        <begin position="40"/>
        <end position="220"/>
    </location>
</feature>
<dbReference type="PROSITE" id="PS51733">
    <property type="entry name" value="BPL_LPL_CATALYTIC"/>
    <property type="match status" value="1"/>
</dbReference>